<dbReference type="EMBL" id="JAHRIQ010038583">
    <property type="protein sequence ID" value="MEQ2234076.1"/>
    <property type="molecule type" value="Genomic_DNA"/>
</dbReference>
<gene>
    <name evidence="1" type="ORF">ILYODFUR_028242</name>
</gene>
<organism evidence="1 2">
    <name type="scientific">Ilyodon furcidens</name>
    <name type="common">goldbreast splitfin</name>
    <dbReference type="NCBI Taxonomy" id="33524"/>
    <lineage>
        <taxon>Eukaryota</taxon>
        <taxon>Metazoa</taxon>
        <taxon>Chordata</taxon>
        <taxon>Craniata</taxon>
        <taxon>Vertebrata</taxon>
        <taxon>Euteleostomi</taxon>
        <taxon>Actinopterygii</taxon>
        <taxon>Neopterygii</taxon>
        <taxon>Teleostei</taxon>
        <taxon>Neoteleostei</taxon>
        <taxon>Acanthomorphata</taxon>
        <taxon>Ovalentaria</taxon>
        <taxon>Atherinomorphae</taxon>
        <taxon>Cyprinodontiformes</taxon>
        <taxon>Goodeidae</taxon>
        <taxon>Ilyodon</taxon>
    </lineage>
</organism>
<dbReference type="Proteomes" id="UP001482620">
    <property type="component" value="Unassembled WGS sequence"/>
</dbReference>
<evidence type="ECO:0000313" key="2">
    <source>
        <dbReference type="Proteomes" id="UP001482620"/>
    </source>
</evidence>
<proteinExistence type="predicted"/>
<accession>A0ABV0TMP6</accession>
<comment type="caution">
    <text evidence="1">The sequence shown here is derived from an EMBL/GenBank/DDBJ whole genome shotgun (WGS) entry which is preliminary data.</text>
</comment>
<reference evidence="1 2" key="1">
    <citation type="submission" date="2021-06" db="EMBL/GenBank/DDBJ databases">
        <authorList>
            <person name="Palmer J.M."/>
        </authorList>
    </citation>
    <scope>NUCLEOTIDE SEQUENCE [LARGE SCALE GENOMIC DNA]</scope>
    <source>
        <strain evidence="2">if_2019</strain>
        <tissue evidence="1">Muscle</tissue>
    </source>
</reference>
<keyword evidence="2" id="KW-1185">Reference proteome</keyword>
<name>A0ABV0TMP6_9TELE</name>
<evidence type="ECO:0000313" key="1">
    <source>
        <dbReference type="EMBL" id="MEQ2234076.1"/>
    </source>
</evidence>
<sequence>MEWYTRKDWLCGCSARNRLFCFPCLLFSTCGTVWTQAGFCDLMNLKRSLTKHERSTAYIQSQIARRLSSLAVISIETERLLKLKEKEDFYQKVTDVFVHKERRMDFVMYEVVLL</sequence>
<protein>
    <submittedName>
        <fullName evidence="1">Uncharacterized protein</fullName>
    </submittedName>
</protein>